<dbReference type="InterPro" id="IPR011495">
    <property type="entry name" value="Sig_transdc_His_kin_sub2_dim/P"/>
</dbReference>
<dbReference type="RefSeq" id="WP_248393042.1">
    <property type="nucleotide sequence ID" value="NZ_CP096203.1"/>
</dbReference>
<protein>
    <recommendedName>
        <fullName evidence="2">histidine kinase</fullName>
        <ecNumber evidence="2">2.7.13.3</ecNumber>
    </recommendedName>
</protein>
<evidence type="ECO:0000256" key="9">
    <source>
        <dbReference type="SAM" id="Coils"/>
    </source>
</evidence>
<evidence type="ECO:0000256" key="10">
    <source>
        <dbReference type="SAM" id="Phobius"/>
    </source>
</evidence>
<keyword evidence="10" id="KW-0472">Membrane</keyword>
<organism evidence="12 13">
    <name type="scientific">Chryseobacterium nepalense</name>
    <dbReference type="NCBI Taxonomy" id="1854498"/>
    <lineage>
        <taxon>Bacteria</taxon>
        <taxon>Pseudomonadati</taxon>
        <taxon>Bacteroidota</taxon>
        <taxon>Flavobacteriia</taxon>
        <taxon>Flavobacteriales</taxon>
        <taxon>Weeksellaceae</taxon>
        <taxon>Chryseobacterium group</taxon>
        <taxon>Chryseobacterium</taxon>
    </lineage>
</organism>
<dbReference type="InterPro" id="IPR003594">
    <property type="entry name" value="HATPase_dom"/>
</dbReference>
<keyword evidence="9" id="KW-0175">Coiled coil</keyword>
<evidence type="ECO:0000256" key="4">
    <source>
        <dbReference type="ARBA" id="ARBA00022679"/>
    </source>
</evidence>
<keyword evidence="7" id="KW-0067">ATP-binding</keyword>
<dbReference type="SUPFAM" id="SSF55874">
    <property type="entry name" value="ATPase domain of HSP90 chaperone/DNA topoisomerase II/histidine kinase"/>
    <property type="match status" value="1"/>
</dbReference>
<dbReference type="PANTHER" id="PTHR41523:SF8">
    <property type="entry name" value="ETHYLENE RESPONSE SENSOR PROTEIN"/>
    <property type="match status" value="1"/>
</dbReference>
<keyword evidence="10" id="KW-1133">Transmembrane helix</keyword>
<comment type="catalytic activity">
    <reaction evidence="1">
        <text>ATP + protein L-histidine = ADP + protein N-phospho-L-histidine.</text>
        <dbReference type="EC" id="2.7.13.3"/>
    </reaction>
</comment>
<dbReference type="Gene3D" id="1.25.40.10">
    <property type="entry name" value="Tetratricopeptide repeat domain"/>
    <property type="match status" value="2"/>
</dbReference>
<evidence type="ECO:0000256" key="8">
    <source>
        <dbReference type="PROSITE-ProRule" id="PRU00339"/>
    </source>
</evidence>
<dbReference type="InterPro" id="IPR005467">
    <property type="entry name" value="His_kinase_dom"/>
</dbReference>
<feature type="repeat" description="TPR" evidence="8">
    <location>
        <begin position="260"/>
        <end position="293"/>
    </location>
</feature>
<reference evidence="12" key="1">
    <citation type="submission" date="2022-04" db="EMBL/GenBank/DDBJ databases">
        <title>Evolutionary, genomic, and biogeographic characterization of Chryseobacterium nepalense represented by a plastic-degrading bacterium AC3.</title>
        <authorList>
            <person name="Yin Z."/>
            <person name="Liu X."/>
            <person name="Wang D."/>
            <person name="Xie Z."/>
        </authorList>
    </citation>
    <scope>NUCLEOTIDE SEQUENCE</scope>
    <source>
        <strain evidence="12">AC3</strain>
    </source>
</reference>
<dbReference type="EC" id="2.7.13.3" evidence="2"/>
<sequence length="762" mass="87959">MKSNSYFFIKSPVAIFRLPLVFVLLSISLKAQTKENPYLLSKQINSSQNDKEKIKLYLRLGEYYVTKAGEEKKDLDSAAISNKQAQKLSLKLNDKLSLGKVMLLDAKIDKDRGKWDLAISKMKKSLNYFLSQNMQEQAGDAYNELSYMYTNDSGSFETKVELKKKAIECFGKSGVLVKKAAVLKDLAELYSVIDNPDEAIKLLKQSLSAYQSAKYKDIHTVYKLLSLAEAQKSNYNEALKYAHLAEKTAEKAGDYSTELASIYNQIGLVYYYLKKNQLALDYWEKGLVVAKKNKDKPSVRLIASNISTMLIRQKKFDEGIAIIKEYKKLYPLDDKVFEMRENYILFHTYTTLRQLKNADKYYKKLIEYYGEYGEYGGGQTTVLLSFAMYRLYKDDYRAFYKSVKLLDSINAKTGNDMVRAQNFMLWFKADSTQGKYLDAIKHYQLYKKHSDSAFNGEKSRQINSLQIQFDTEKKDKDIQLLTQKGKLQEARISTDSILRYVFIGSIIVLILFAALLYNRSRLKNRANKTLELKRQQIDEQNEQLKKLLGEKEWLLKEIHHRVKNNLQIVISLLNTQSAYLDNEDALMAIQNSQHRMHAMSLIHQKLYQSDNLATIDMSWYIYELINYIKECYSSEKNISFVMDVNKIFLDVAQAVPLGLILNEAVNNTIKYAFPDSRRGEVQVSFKKSENGEYKLMISDNGIGLPDDFNIDETESLGMNLMRGLTDQLEGNFTLESRNGLKITVNFRKTTDVDDQNINIVRQ</sequence>
<keyword evidence="5" id="KW-0547">Nucleotide-binding</keyword>
<dbReference type="SUPFAM" id="SSF48452">
    <property type="entry name" value="TPR-like"/>
    <property type="match status" value="2"/>
</dbReference>
<dbReference type="PANTHER" id="PTHR41523">
    <property type="entry name" value="TWO-COMPONENT SYSTEM SENSOR PROTEIN"/>
    <property type="match status" value="1"/>
</dbReference>
<keyword evidence="13" id="KW-1185">Reference proteome</keyword>
<keyword evidence="3" id="KW-0597">Phosphoprotein</keyword>
<dbReference type="Proteomes" id="UP000830552">
    <property type="component" value="Chromosome"/>
</dbReference>
<evidence type="ECO:0000256" key="6">
    <source>
        <dbReference type="ARBA" id="ARBA00022777"/>
    </source>
</evidence>
<dbReference type="InterPro" id="IPR036890">
    <property type="entry name" value="HATPase_C_sf"/>
</dbReference>
<dbReference type="Gene3D" id="3.30.450.20">
    <property type="entry name" value="PAS domain"/>
    <property type="match status" value="1"/>
</dbReference>
<dbReference type="InterPro" id="IPR011990">
    <property type="entry name" value="TPR-like_helical_dom_sf"/>
</dbReference>
<dbReference type="SMART" id="SM00387">
    <property type="entry name" value="HATPase_c"/>
    <property type="match status" value="1"/>
</dbReference>
<feature type="domain" description="Histidine kinase" evidence="11">
    <location>
        <begin position="557"/>
        <end position="750"/>
    </location>
</feature>
<evidence type="ECO:0000259" key="11">
    <source>
        <dbReference type="PROSITE" id="PS50109"/>
    </source>
</evidence>
<evidence type="ECO:0000256" key="7">
    <source>
        <dbReference type="ARBA" id="ARBA00022840"/>
    </source>
</evidence>
<keyword evidence="10" id="KW-0812">Transmembrane</keyword>
<dbReference type="SMART" id="SM00028">
    <property type="entry name" value="TPR"/>
    <property type="match status" value="3"/>
</dbReference>
<dbReference type="InterPro" id="IPR019734">
    <property type="entry name" value="TPR_rpt"/>
</dbReference>
<keyword evidence="6" id="KW-0418">Kinase</keyword>
<feature type="transmembrane region" description="Helical" evidence="10">
    <location>
        <begin position="497"/>
        <end position="517"/>
    </location>
</feature>
<dbReference type="EMBL" id="CP096203">
    <property type="protein sequence ID" value="UPQ76249.1"/>
    <property type="molecule type" value="Genomic_DNA"/>
</dbReference>
<gene>
    <name evidence="12" type="ORF">M0D58_01580</name>
</gene>
<keyword evidence="4" id="KW-0808">Transferase</keyword>
<evidence type="ECO:0000256" key="1">
    <source>
        <dbReference type="ARBA" id="ARBA00000085"/>
    </source>
</evidence>
<dbReference type="Gene3D" id="3.30.565.10">
    <property type="entry name" value="Histidine kinase-like ATPase, C-terminal domain"/>
    <property type="match status" value="1"/>
</dbReference>
<evidence type="ECO:0000256" key="5">
    <source>
        <dbReference type="ARBA" id="ARBA00022741"/>
    </source>
</evidence>
<feature type="coiled-coil region" evidence="9">
    <location>
        <begin position="523"/>
        <end position="557"/>
    </location>
</feature>
<dbReference type="PROSITE" id="PS50109">
    <property type="entry name" value="HIS_KIN"/>
    <property type="match status" value="1"/>
</dbReference>
<proteinExistence type="predicted"/>
<evidence type="ECO:0000313" key="12">
    <source>
        <dbReference type="EMBL" id="UPQ76249.1"/>
    </source>
</evidence>
<evidence type="ECO:0000256" key="3">
    <source>
        <dbReference type="ARBA" id="ARBA00022553"/>
    </source>
</evidence>
<evidence type="ECO:0000256" key="2">
    <source>
        <dbReference type="ARBA" id="ARBA00012438"/>
    </source>
</evidence>
<dbReference type="Pfam" id="PF07568">
    <property type="entry name" value="HisKA_2"/>
    <property type="match status" value="1"/>
</dbReference>
<dbReference type="PROSITE" id="PS50005">
    <property type="entry name" value="TPR"/>
    <property type="match status" value="1"/>
</dbReference>
<evidence type="ECO:0000313" key="13">
    <source>
        <dbReference type="Proteomes" id="UP000830552"/>
    </source>
</evidence>
<dbReference type="Pfam" id="PF02518">
    <property type="entry name" value="HATPase_c"/>
    <property type="match status" value="1"/>
</dbReference>
<accession>A0ABY4K658</accession>
<name>A0ABY4K658_9FLAO</name>
<keyword evidence="8" id="KW-0802">TPR repeat</keyword>